<dbReference type="RefSeq" id="WP_182156655.1">
    <property type="nucleotide sequence ID" value="NZ_JACEZU010000013.1"/>
</dbReference>
<dbReference type="InterPro" id="IPR046535">
    <property type="entry name" value="DUF6600"/>
</dbReference>
<evidence type="ECO:0000256" key="1">
    <source>
        <dbReference type="SAM" id="MobiDB-lite"/>
    </source>
</evidence>
<comment type="caution">
    <text evidence="3">The sequence shown here is derived from an EMBL/GenBank/DDBJ whole genome shotgun (WGS) entry which is preliminary data.</text>
</comment>
<dbReference type="Pfam" id="PF20245">
    <property type="entry name" value="DUF6600"/>
    <property type="match status" value="1"/>
</dbReference>
<evidence type="ECO:0000313" key="3">
    <source>
        <dbReference type="EMBL" id="MBA5689849.1"/>
    </source>
</evidence>
<dbReference type="Proteomes" id="UP000573499">
    <property type="component" value="Unassembled WGS sequence"/>
</dbReference>
<keyword evidence="2" id="KW-0732">Signal</keyword>
<feature type="region of interest" description="Disordered" evidence="1">
    <location>
        <begin position="754"/>
        <end position="862"/>
    </location>
</feature>
<feature type="signal peptide" evidence="2">
    <location>
        <begin position="1"/>
        <end position="27"/>
    </location>
</feature>
<organism evidence="3 4">
    <name type="scientific">Rugamonas apoptosis</name>
    <dbReference type="NCBI Taxonomy" id="2758570"/>
    <lineage>
        <taxon>Bacteria</taxon>
        <taxon>Pseudomonadati</taxon>
        <taxon>Pseudomonadota</taxon>
        <taxon>Betaproteobacteria</taxon>
        <taxon>Burkholderiales</taxon>
        <taxon>Oxalobacteraceae</taxon>
        <taxon>Telluria group</taxon>
        <taxon>Rugamonas</taxon>
    </lineage>
</organism>
<feature type="compositionally biased region" description="Basic and acidic residues" evidence="1">
    <location>
        <begin position="835"/>
        <end position="862"/>
    </location>
</feature>
<evidence type="ECO:0000313" key="4">
    <source>
        <dbReference type="Proteomes" id="UP000573499"/>
    </source>
</evidence>
<keyword evidence="4" id="KW-1185">Reference proteome</keyword>
<accession>A0A7W2FDX8</accession>
<gene>
    <name evidence="3" type="ORF">H3H39_22630</name>
</gene>
<dbReference type="EMBL" id="JACEZU010000013">
    <property type="protein sequence ID" value="MBA5689849.1"/>
    <property type="molecule type" value="Genomic_DNA"/>
</dbReference>
<feature type="compositionally biased region" description="Basic and acidic residues" evidence="1">
    <location>
        <begin position="531"/>
        <end position="540"/>
    </location>
</feature>
<evidence type="ECO:0000256" key="2">
    <source>
        <dbReference type="SAM" id="SignalP"/>
    </source>
</evidence>
<feature type="compositionally biased region" description="Low complexity" evidence="1">
    <location>
        <begin position="548"/>
        <end position="573"/>
    </location>
</feature>
<feature type="compositionally biased region" description="Basic and acidic residues" evidence="1">
    <location>
        <begin position="782"/>
        <end position="803"/>
    </location>
</feature>
<protein>
    <recommendedName>
        <fullName evidence="5">FecR family protein</fullName>
    </recommendedName>
</protein>
<dbReference type="InterPro" id="IPR052671">
    <property type="entry name" value="Acrosomal_SP-10-like"/>
</dbReference>
<feature type="compositionally biased region" description="Basic and acidic residues" evidence="1">
    <location>
        <begin position="754"/>
        <end position="773"/>
    </location>
</feature>
<proteinExistence type="predicted"/>
<dbReference type="PANTHER" id="PTHR17571:SF34">
    <property type="entry name" value="ACROSOMAL PROTEIN SP-10"/>
    <property type="match status" value="1"/>
</dbReference>
<dbReference type="AlphaFoldDB" id="A0A7W2FDX8"/>
<reference evidence="3 4" key="1">
    <citation type="submission" date="2020-07" db="EMBL/GenBank/DDBJ databases">
        <title>Novel species isolated from subtropical streams in China.</title>
        <authorList>
            <person name="Lu H."/>
        </authorList>
    </citation>
    <scope>NUCLEOTIDE SEQUENCE [LARGE SCALE GENOMIC DNA]</scope>
    <source>
        <strain evidence="3 4">LX47W</strain>
    </source>
</reference>
<feature type="region of interest" description="Disordered" evidence="1">
    <location>
        <begin position="513"/>
        <end position="577"/>
    </location>
</feature>
<name>A0A7W2FDX8_9BURK</name>
<evidence type="ECO:0008006" key="5">
    <source>
        <dbReference type="Google" id="ProtNLM"/>
    </source>
</evidence>
<sequence>MNMSTPRRLRALLAGILSLMLCGLAAAEPPSRAARLAYISGTVSFSPAGESDWLQAIVNRPLTTGDRLWTDADARAELQIGGAALRLGPATNVTLLNLDDRIAQYQLTQGAMKVRIRHMAPDQSVEVDTPNLAFILRRPGEYRIDADINDNATAVMVLSGQAEVYGDGASYAVAPRHGYRFYGTGLGDYDALTMGRSDDLDRWAAERDRRSDNSSSARYVSAEVVGYEDLDAYGSWRSDPTYGNVWMPTRVAAGWTPYRDGHWAWVDPWGWTWVDDAPWGFAVSHYGRWANLQGSWAWVPGPPREAAVYAPALVVFIGGRNFQASASVGWFPLAPREVYRPSYPVSRGYFDQINRSNAVIAPTIITSVYNTTNVTNITNTTNVTNVVYANQQVNGAVVAVPTQAFVRSQPVARAAVAVSKEVATSAPVMYVAAVAPVQQSVHGAAPAASAKPPALERAVVAHAPPPPAPIAFAAQQAQLAAKPGIPIDESRRAQLKPAAQAAAPKISLVSAAKAPAPSALPPPTAPAARSPEARKAEASRSDATQGMKANADAATANTSRAEASRTAATAAEASRADAAKTEAAKTDAAKADAAKAATARAEALKAEAAKADNARAEAMKADAARAAAARAEASRAEAANAENARAEAMKADAARAAATRAEASRAEAANAENARAEAMKADAARAAATRAEASRAEAAKAENARAEAMKADAARAAATRAEASRAEAAKAENARAEAMKADAARAAAARAEASRAEAARAENARAEAMKADAARAAAARAEASRAEAARAENARAETMKADATRAAAARTEASRGEAARPPSSRASPPAPPPEAHGRTPKKSESEAKTDAEKISEEDAQKR</sequence>
<dbReference type="PANTHER" id="PTHR17571">
    <property type="entry name" value="URINARY PROTEIN RUP /ACROSOMAL PROTEIN SP-10"/>
    <property type="match status" value="1"/>
</dbReference>
<feature type="chain" id="PRO_5030885421" description="FecR family protein" evidence="2">
    <location>
        <begin position="28"/>
        <end position="862"/>
    </location>
</feature>